<comment type="similarity">
    <text evidence="2">In the N-terminal section; belongs to the glycosyltransferase 20 family.</text>
</comment>
<keyword evidence="5" id="KW-0597">Phosphoprotein</keyword>
<evidence type="ECO:0000256" key="6">
    <source>
        <dbReference type="SAM" id="MobiDB-lite"/>
    </source>
</evidence>
<dbReference type="FunFam" id="3.30.70.1020:FF:000001">
    <property type="entry name" value="Alpha,alpha-trehalose-phosphate synthase [UDP-forming] 1"/>
    <property type="match status" value="1"/>
</dbReference>
<dbReference type="GO" id="GO:0005946">
    <property type="term" value="C:alpha,alpha-trehalose-phosphate synthase complex (UDP-forming)"/>
    <property type="evidence" value="ECO:0007669"/>
    <property type="project" value="TreeGrafter"/>
</dbReference>
<dbReference type="AlphaFoldDB" id="A0A9P4KH48"/>
<gene>
    <name evidence="7" type="ORF">CC78DRAFT_459497</name>
</gene>
<name>A0A9P4KH48_9PLEO</name>
<organism evidence="7 8">
    <name type="scientific">Lojkania enalia</name>
    <dbReference type="NCBI Taxonomy" id="147567"/>
    <lineage>
        <taxon>Eukaryota</taxon>
        <taxon>Fungi</taxon>
        <taxon>Dikarya</taxon>
        <taxon>Ascomycota</taxon>
        <taxon>Pezizomycotina</taxon>
        <taxon>Dothideomycetes</taxon>
        <taxon>Pleosporomycetidae</taxon>
        <taxon>Pleosporales</taxon>
        <taxon>Pleosporales incertae sedis</taxon>
        <taxon>Lojkania</taxon>
    </lineage>
</organism>
<evidence type="ECO:0000313" key="7">
    <source>
        <dbReference type="EMBL" id="KAF2266320.1"/>
    </source>
</evidence>
<reference evidence="8" key="1">
    <citation type="journal article" date="2020" name="Stud. Mycol.">
        <title>101 Dothideomycetes genomes: A test case for predicting lifestyles and emergence of pathogens.</title>
        <authorList>
            <person name="Haridas S."/>
            <person name="Albert R."/>
            <person name="Binder M."/>
            <person name="Bloem J."/>
            <person name="LaButti K."/>
            <person name="Salamov A."/>
            <person name="Andreopoulos B."/>
            <person name="Baker S."/>
            <person name="Barry K."/>
            <person name="Bills G."/>
            <person name="Bluhm B."/>
            <person name="Cannon C."/>
            <person name="Castanera R."/>
            <person name="Culley D."/>
            <person name="Daum C."/>
            <person name="Ezra D."/>
            <person name="Gonzalez J."/>
            <person name="Henrissat B."/>
            <person name="Kuo A."/>
            <person name="Liang C."/>
            <person name="Lipzen A."/>
            <person name="Lutzoni F."/>
            <person name="Magnuson J."/>
            <person name="Mondo S."/>
            <person name="Nolan M."/>
            <person name="Ohm R."/>
            <person name="Pangilinan J."/>
            <person name="Park H.-J."/>
            <person name="Ramirez L."/>
            <person name="Alfaro M."/>
            <person name="Sun H."/>
            <person name="Tritt A."/>
            <person name="Yoshinaga Y."/>
            <person name="Zwiers L.-H."/>
            <person name="Turgeon B."/>
            <person name="Goodwin S."/>
            <person name="Spatafora J."/>
            <person name="Crous P."/>
            <person name="Grigoriev I."/>
        </authorList>
    </citation>
    <scope>NUCLEOTIDE SEQUENCE [LARGE SCALE GENOMIC DNA]</scope>
    <source>
        <strain evidence="8">CBS 304.66</strain>
    </source>
</reference>
<dbReference type="PANTHER" id="PTHR10788">
    <property type="entry name" value="TREHALOSE-6-PHOSPHATE SYNTHASE"/>
    <property type="match status" value="1"/>
</dbReference>
<comment type="caution">
    <text evidence="7">The sequence shown here is derived from an EMBL/GenBank/DDBJ whole genome shotgun (WGS) entry which is preliminary data.</text>
</comment>
<dbReference type="InterPro" id="IPR006379">
    <property type="entry name" value="HAD-SF_hydro_IIB"/>
</dbReference>
<dbReference type="Gene3D" id="3.30.70.1020">
    <property type="entry name" value="Trehalose-6-phosphate phosphatase related protein, domain 2"/>
    <property type="match status" value="1"/>
</dbReference>
<dbReference type="SUPFAM" id="SSF53756">
    <property type="entry name" value="UDP-Glycosyltransferase/glycogen phosphorylase"/>
    <property type="match status" value="1"/>
</dbReference>
<dbReference type="SUPFAM" id="SSF56784">
    <property type="entry name" value="HAD-like"/>
    <property type="match status" value="1"/>
</dbReference>
<dbReference type="FunFam" id="3.40.50.2000:FF:000099">
    <property type="entry name" value="Alpha,alpha-trehalose phosphate synthase subunit, putative"/>
    <property type="match status" value="1"/>
</dbReference>
<dbReference type="FunFam" id="3.40.50.2000:FF:000036">
    <property type="entry name" value="Alpha,alpha-trehalose-phosphate synthase subunit Tps2"/>
    <property type="match status" value="1"/>
</dbReference>
<dbReference type="GO" id="GO:0003825">
    <property type="term" value="F:alpha,alpha-trehalose-phosphate synthase (UDP-forming) activity"/>
    <property type="evidence" value="ECO:0007669"/>
    <property type="project" value="TreeGrafter"/>
</dbReference>
<dbReference type="NCBIfam" id="TIGR01484">
    <property type="entry name" value="HAD-SF-IIB"/>
    <property type="match status" value="1"/>
</dbReference>
<dbReference type="PANTHER" id="PTHR10788:SF15">
    <property type="entry name" value="TREHALOSE SYNTHASE COMPLEX REGULATORY SUBUNIT TPS3-RELATED"/>
    <property type="match status" value="1"/>
</dbReference>
<dbReference type="GO" id="GO:0005992">
    <property type="term" value="P:trehalose biosynthetic process"/>
    <property type="evidence" value="ECO:0007669"/>
    <property type="project" value="InterPro"/>
</dbReference>
<dbReference type="GO" id="GO:0004805">
    <property type="term" value="F:trehalose-phosphatase activity"/>
    <property type="evidence" value="ECO:0007669"/>
    <property type="project" value="TreeGrafter"/>
</dbReference>
<accession>A0A9P4KH48</accession>
<dbReference type="GO" id="GO:0005829">
    <property type="term" value="C:cytosol"/>
    <property type="evidence" value="ECO:0007669"/>
    <property type="project" value="TreeGrafter"/>
</dbReference>
<protein>
    <recommendedName>
        <fullName evidence="9">Glycosyltransferase family 20 protein</fullName>
    </recommendedName>
</protein>
<dbReference type="InterPro" id="IPR003337">
    <property type="entry name" value="Trehalose_PPase"/>
</dbReference>
<evidence type="ECO:0000256" key="1">
    <source>
        <dbReference type="ARBA" id="ARBA00004496"/>
    </source>
</evidence>
<keyword evidence="8" id="KW-1185">Reference proteome</keyword>
<dbReference type="Pfam" id="PF00982">
    <property type="entry name" value="Glyco_transf_20"/>
    <property type="match status" value="1"/>
</dbReference>
<dbReference type="OrthoDB" id="755951at2759"/>
<evidence type="ECO:0000256" key="5">
    <source>
        <dbReference type="ARBA" id="ARBA00022553"/>
    </source>
</evidence>
<keyword evidence="4" id="KW-0963">Cytoplasm</keyword>
<proteinExistence type="inferred from homology"/>
<dbReference type="Gene3D" id="3.40.50.2000">
    <property type="entry name" value="Glycogen Phosphorylase B"/>
    <property type="match status" value="2"/>
</dbReference>
<dbReference type="InterPro" id="IPR036412">
    <property type="entry name" value="HAD-like_sf"/>
</dbReference>
<dbReference type="EMBL" id="ML986599">
    <property type="protein sequence ID" value="KAF2266320.1"/>
    <property type="molecule type" value="Genomic_DNA"/>
</dbReference>
<dbReference type="CDD" id="cd03788">
    <property type="entry name" value="GT20_TPS"/>
    <property type="match status" value="1"/>
</dbReference>
<comment type="subcellular location">
    <subcellularLocation>
        <location evidence="1">Cytoplasm</location>
    </subcellularLocation>
</comment>
<dbReference type="Pfam" id="PF02358">
    <property type="entry name" value="Trehalose_PPase"/>
    <property type="match status" value="1"/>
</dbReference>
<feature type="compositionally biased region" description="Low complexity" evidence="6">
    <location>
        <begin position="146"/>
        <end position="160"/>
    </location>
</feature>
<dbReference type="Gene3D" id="3.40.50.1000">
    <property type="entry name" value="HAD superfamily/HAD-like"/>
    <property type="match status" value="1"/>
</dbReference>
<evidence type="ECO:0000256" key="4">
    <source>
        <dbReference type="ARBA" id="ARBA00022490"/>
    </source>
</evidence>
<evidence type="ECO:0008006" key="9">
    <source>
        <dbReference type="Google" id="ProtNLM"/>
    </source>
</evidence>
<dbReference type="InterPro" id="IPR023214">
    <property type="entry name" value="HAD_sf"/>
</dbReference>
<dbReference type="GO" id="GO:0030234">
    <property type="term" value="F:enzyme regulator activity"/>
    <property type="evidence" value="ECO:0007669"/>
    <property type="project" value="UniProtKB-ARBA"/>
</dbReference>
<dbReference type="InterPro" id="IPR001830">
    <property type="entry name" value="Glyco_trans_20"/>
</dbReference>
<evidence type="ECO:0000313" key="8">
    <source>
        <dbReference type="Proteomes" id="UP000800093"/>
    </source>
</evidence>
<feature type="region of interest" description="Disordered" evidence="6">
    <location>
        <begin position="1"/>
        <end position="37"/>
    </location>
</feature>
<evidence type="ECO:0000256" key="3">
    <source>
        <dbReference type="ARBA" id="ARBA00006330"/>
    </source>
</evidence>
<dbReference type="NCBIfam" id="TIGR00685">
    <property type="entry name" value="T6PP"/>
    <property type="match status" value="1"/>
</dbReference>
<sequence>MPRSFLPSTIDFHDPDPEPVTPRAPTGVLSQVPPLTLGDIGRQNSALTKSNVEITGIQQPASLFKGVETPPQTPAVIEKKDDFFIQAPLSAAAHFPNPLDPKTLVRSDSHVAEWGASFFNQPRSTAGPAPPETILQYAKGRERTESSLSSSRRSSPSKKPGNGRRDEGRWATSWSVVPAVQGNGGLTNAIRAAVRAGSMGDVLSVGTIGFPTDTLDETKKIEIYERLEADHESLTVYVSDKDFDGHYNHFSKTILWPVFHYQIPDHPKSKAYLDHSWIFYEKVNQAFADKVIANYKRGDIIWVHDYHLCLVPGMIRKKLPEAQIGFFLHSAFPSSEVFRCLAERRKLLEGMLGANLVAFQTPEYAHHFLQTCSRILSVEATEDGIQLDAHFVNVWSLPIGIDPKTLGLAREEPDVLKWVKEIKDRYPDKRLIVARDKLDSIGGVRQKLLAFELFLNQYPEWKDKVVLIQVATSTTENEDLAATISEIVTRIDAVHSTLAHNPLVLLRQDIPFSQLLALLSVADALMITSLREGMNLTCHEFVICQDGRACPDKKHGPVILSEFTGSSAVFGGAELAVNPWDYKGCAEAMRVALEMSEEEKDRRYVKMRDIVMVQTGESWMRQLTEHLAKVHEEHGRRDTMSIPRLSVAKLSQAYEKANKRLFILDYEGTLASWGNVSSTVLMSPQRVTDILNDLISDPKNLLYIMSGRTIEEVEMIFGRVPSIGLIAENGCYVRECFSDEWTAFADEARTKKWMDAVKDIMRYYLERVENSWIEERHCSLIFHYEKSDEFDSAARHAGDCANHVNEACASQRVRAYPAKDCVIIEPIDYDKGTAAKHIWSKFAENERPDFLMVAGNDRDDELVFRWAKNILENNECPNITSVSVGNRNTVAMSTLTNGTTGRFAPVPYLLKTH</sequence>
<evidence type="ECO:0000256" key="2">
    <source>
        <dbReference type="ARBA" id="ARBA00005409"/>
    </source>
</evidence>
<dbReference type="Proteomes" id="UP000800093">
    <property type="component" value="Unassembled WGS sequence"/>
</dbReference>
<comment type="similarity">
    <text evidence="3">In the C-terminal section; belongs to the trehalose phosphatase family.</text>
</comment>
<feature type="region of interest" description="Disordered" evidence="6">
    <location>
        <begin position="140"/>
        <end position="170"/>
    </location>
</feature>